<feature type="transmembrane region" description="Helical" evidence="2">
    <location>
        <begin position="119"/>
        <end position="142"/>
    </location>
</feature>
<feature type="region of interest" description="Disordered" evidence="1">
    <location>
        <begin position="1"/>
        <end position="35"/>
    </location>
</feature>
<accession>A0A5N0UW56</accession>
<sequence>MSEPGGWTNPDQPGGDLPPAPPPQRRDPVSGFGKPGVIPLRPLRVGEILDGAVATMRRYPGLVFGVSAVVAIVSVALNFGADYWLLSNQPTLQAPGAGATEQEQLQYLGDVFKQSSSQLGIALVISVLARTFLSGFMTVVVGKAVLGRPVTFGEAWAELRPRLLALFGVTVLFTIMVAVGAAIFLIPGVLLYVLFSLAAPALVLEQSTLGESLRRSRALVWGNWWRVFGILLLTVIAQLIIGSVIQIPFNLQGSLTGADVAGESMGAQLLSALGSVVAQTVIAPFVAGATALLYIDQRMRREGMDIQLARAAGAR</sequence>
<organism evidence="4 5">
    <name type="scientific">Amycolatopsis acidicola</name>
    <dbReference type="NCBI Taxonomy" id="2596893"/>
    <lineage>
        <taxon>Bacteria</taxon>
        <taxon>Bacillati</taxon>
        <taxon>Actinomycetota</taxon>
        <taxon>Actinomycetes</taxon>
        <taxon>Pseudonocardiales</taxon>
        <taxon>Pseudonocardiaceae</taxon>
        <taxon>Amycolatopsis</taxon>
    </lineage>
</organism>
<dbReference type="EMBL" id="VMNW02000060">
    <property type="protein sequence ID" value="KAA9155034.1"/>
    <property type="molecule type" value="Genomic_DNA"/>
</dbReference>
<dbReference type="InterPro" id="IPR057169">
    <property type="entry name" value="DUF7847"/>
</dbReference>
<proteinExistence type="predicted"/>
<comment type="caution">
    <text evidence="4">The sequence shown here is derived from an EMBL/GenBank/DDBJ whole genome shotgun (WGS) entry which is preliminary data.</text>
</comment>
<evidence type="ECO:0000259" key="3">
    <source>
        <dbReference type="Pfam" id="PF25231"/>
    </source>
</evidence>
<protein>
    <recommendedName>
        <fullName evidence="3">DUF7847 domain-containing protein</fullName>
    </recommendedName>
</protein>
<keyword evidence="5" id="KW-1185">Reference proteome</keyword>
<feature type="domain" description="DUF7847" evidence="3">
    <location>
        <begin position="119"/>
        <end position="294"/>
    </location>
</feature>
<feature type="transmembrane region" description="Helical" evidence="2">
    <location>
        <begin position="189"/>
        <end position="206"/>
    </location>
</feature>
<evidence type="ECO:0000256" key="2">
    <source>
        <dbReference type="SAM" id="Phobius"/>
    </source>
</evidence>
<name>A0A5N0UW56_9PSEU</name>
<feature type="transmembrane region" description="Helical" evidence="2">
    <location>
        <begin position="163"/>
        <end position="183"/>
    </location>
</feature>
<feature type="transmembrane region" description="Helical" evidence="2">
    <location>
        <begin position="62"/>
        <end position="81"/>
    </location>
</feature>
<dbReference type="Pfam" id="PF25231">
    <property type="entry name" value="DUF7847"/>
    <property type="match status" value="1"/>
</dbReference>
<keyword evidence="2" id="KW-1133">Transmembrane helix</keyword>
<reference evidence="4" key="1">
    <citation type="submission" date="2019-09" db="EMBL/GenBank/DDBJ databases">
        <authorList>
            <person name="Teo W.F.A."/>
            <person name="Duangmal K."/>
        </authorList>
    </citation>
    <scope>NUCLEOTIDE SEQUENCE [LARGE SCALE GENOMIC DNA]</scope>
    <source>
        <strain evidence="4">K81G1</strain>
    </source>
</reference>
<gene>
    <name evidence="4" type="ORF">FPZ12_030705</name>
</gene>
<dbReference type="AlphaFoldDB" id="A0A5N0UW56"/>
<keyword evidence="2" id="KW-0472">Membrane</keyword>
<feature type="transmembrane region" description="Helical" evidence="2">
    <location>
        <begin position="227"/>
        <end position="249"/>
    </location>
</feature>
<dbReference type="Proteomes" id="UP000319769">
    <property type="component" value="Unassembled WGS sequence"/>
</dbReference>
<evidence type="ECO:0000256" key="1">
    <source>
        <dbReference type="SAM" id="MobiDB-lite"/>
    </source>
</evidence>
<evidence type="ECO:0000313" key="4">
    <source>
        <dbReference type="EMBL" id="KAA9155034.1"/>
    </source>
</evidence>
<dbReference type="OrthoDB" id="121140at2"/>
<evidence type="ECO:0000313" key="5">
    <source>
        <dbReference type="Proteomes" id="UP000319769"/>
    </source>
</evidence>
<dbReference type="RefSeq" id="WP_144755538.1">
    <property type="nucleotide sequence ID" value="NZ_VMNW02000060.1"/>
</dbReference>
<keyword evidence="2" id="KW-0812">Transmembrane</keyword>
<feature type="transmembrane region" description="Helical" evidence="2">
    <location>
        <begin position="269"/>
        <end position="295"/>
    </location>
</feature>